<proteinExistence type="predicted"/>
<evidence type="ECO:0000313" key="3">
    <source>
        <dbReference type="Proteomes" id="UP001601059"/>
    </source>
</evidence>
<gene>
    <name evidence="2" type="ORF">ACFYKX_15695</name>
</gene>
<evidence type="ECO:0000259" key="1">
    <source>
        <dbReference type="Pfam" id="PF01370"/>
    </source>
</evidence>
<keyword evidence="3" id="KW-1185">Reference proteome</keyword>
<accession>A0ABW6KCS5</accession>
<sequence>MNILVTGGTGFLGKALARRLIKAGHRVTIIGRNVVVGQQLTNEGIFFSQGDLSDQPFIEKACANQEYVFHCGALSSPWGKYEDFYRTNVTGTKNIISGCKKAGVKRLIYVSTPSIYFHFDDRLDVKESDPLPSRFVNSYAETKYLAEREVDQSFQEGLPVITIRPRALFGPEDTTIIPRLILANEKRFVPFINGGRVMMDITYIENVVDALLLCMTSHEGTLGKKYNITNGERILFKDVLETLFHKLEQPLQKKEISYRKAMGIATAMEWLSKTILFGKEPVLTKYSVSVLAKNQTLNIDAAKTDLGYKPAISINEGMDRFVEWWNLSQNRRD</sequence>
<organism evidence="2 3">
    <name type="scientific">Cytobacillus spartinae</name>
    <dbReference type="NCBI Taxonomy" id="3299023"/>
    <lineage>
        <taxon>Bacteria</taxon>
        <taxon>Bacillati</taxon>
        <taxon>Bacillota</taxon>
        <taxon>Bacilli</taxon>
        <taxon>Bacillales</taxon>
        <taxon>Bacillaceae</taxon>
        <taxon>Cytobacillus</taxon>
    </lineage>
</organism>
<dbReference type="Pfam" id="PF01370">
    <property type="entry name" value="Epimerase"/>
    <property type="match status" value="1"/>
</dbReference>
<dbReference type="PANTHER" id="PTHR43245">
    <property type="entry name" value="BIFUNCTIONAL POLYMYXIN RESISTANCE PROTEIN ARNA"/>
    <property type="match status" value="1"/>
</dbReference>
<dbReference type="SUPFAM" id="SSF51735">
    <property type="entry name" value="NAD(P)-binding Rossmann-fold domains"/>
    <property type="match status" value="1"/>
</dbReference>
<feature type="domain" description="NAD-dependent epimerase/dehydratase" evidence="1">
    <location>
        <begin position="3"/>
        <end position="228"/>
    </location>
</feature>
<protein>
    <submittedName>
        <fullName evidence="2">NAD-dependent epimerase/dehydratase family protein</fullName>
    </submittedName>
</protein>
<comment type="caution">
    <text evidence="2">The sequence shown here is derived from an EMBL/GenBank/DDBJ whole genome shotgun (WGS) entry which is preliminary data.</text>
</comment>
<evidence type="ECO:0000313" key="2">
    <source>
        <dbReference type="EMBL" id="MFE8702040.1"/>
    </source>
</evidence>
<reference evidence="2 3" key="1">
    <citation type="submission" date="2024-08" db="EMBL/GenBank/DDBJ databases">
        <title>Two novel Cytobacillus novel species.</title>
        <authorList>
            <person name="Liu G."/>
        </authorList>
    </citation>
    <scope>NUCLEOTIDE SEQUENCE [LARGE SCALE GENOMIC DNA]</scope>
    <source>
        <strain evidence="2 3">FJAT-54145</strain>
    </source>
</reference>
<name>A0ABW6KCS5_9BACI</name>
<dbReference type="RefSeq" id="WP_389362008.1">
    <property type="nucleotide sequence ID" value="NZ_JBIACK010000008.1"/>
</dbReference>
<dbReference type="EMBL" id="JBIACK010000008">
    <property type="protein sequence ID" value="MFE8702040.1"/>
    <property type="molecule type" value="Genomic_DNA"/>
</dbReference>
<dbReference type="InterPro" id="IPR050177">
    <property type="entry name" value="Lipid_A_modif_metabolic_enz"/>
</dbReference>
<dbReference type="PANTHER" id="PTHR43245:SF24">
    <property type="entry name" value="DEHYDROGENASE"/>
    <property type="match status" value="1"/>
</dbReference>
<dbReference type="InterPro" id="IPR036291">
    <property type="entry name" value="NAD(P)-bd_dom_sf"/>
</dbReference>
<dbReference type="InterPro" id="IPR001509">
    <property type="entry name" value="Epimerase_deHydtase"/>
</dbReference>
<dbReference type="Gene3D" id="3.40.50.720">
    <property type="entry name" value="NAD(P)-binding Rossmann-like Domain"/>
    <property type="match status" value="1"/>
</dbReference>
<dbReference type="Proteomes" id="UP001601059">
    <property type="component" value="Unassembled WGS sequence"/>
</dbReference>